<dbReference type="InterPro" id="IPR006171">
    <property type="entry name" value="TOPRIM_dom"/>
</dbReference>
<dbReference type="GO" id="GO:0008270">
    <property type="term" value="F:zinc ion binding"/>
    <property type="evidence" value="ECO:0007669"/>
    <property type="project" value="InterPro"/>
</dbReference>
<dbReference type="InterPro" id="IPR055570">
    <property type="entry name" value="DUF7146"/>
</dbReference>
<protein>
    <submittedName>
        <fullName evidence="10">Uncharacterized protein</fullName>
    </submittedName>
</protein>
<reference evidence="10 11" key="1">
    <citation type="submission" date="2017-03" db="EMBL/GenBank/DDBJ databases">
        <authorList>
            <person name="Safronova V.I."/>
            <person name="Sazanova A.L."/>
            <person name="Chirak E.R."/>
        </authorList>
    </citation>
    <scope>NUCLEOTIDE SEQUENCE [LARGE SCALE GENOMIC DNA]</scope>
    <source>
        <strain evidence="10 11">Tri-43</strain>
    </source>
</reference>
<feature type="domain" description="DUF7146" evidence="9">
    <location>
        <begin position="317"/>
        <end position="433"/>
    </location>
</feature>
<evidence type="ECO:0000256" key="3">
    <source>
        <dbReference type="ARBA" id="ARBA00022679"/>
    </source>
</evidence>
<dbReference type="AlphaFoldDB" id="A0A4V1P306"/>
<dbReference type="Pfam" id="PF13362">
    <property type="entry name" value="Toprim_3"/>
    <property type="match status" value="1"/>
</dbReference>
<evidence type="ECO:0000256" key="7">
    <source>
        <dbReference type="SAM" id="MobiDB-lite"/>
    </source>
</evidence>
<dbReference type="GO" id="GO:0006269">
    <property type="term" value="P:DNA replication, synthesis of primer"/>
    <property type="evidence" value="ECO:0007669"/>
    <property type="project" value="UniProtKB-KW"/>
</dbReference>
<feature type="compositionally biased region" description="Basic and acidic residues" evidence="7">
    <location>
        <begin position="87"/>
        <end position="108"/>
    </location>
</feature>
<dbReference type="EMBL" id="MZMU01000003">
    <property type="protein sequence ID" value="RXT29350.1"/>
    <property type="molecule type" value="Genomic_DNA"/>
</dbReference>
<dbReference type="GO" id="GO:0016779">
    <property type="term" value="F:nucleotidyltransferase activity"/>
    <property type="evidence" value="ECO:0007669"/>
    <property type="project" value="UniProtKB-KW"/>
</dbReference>
<keyword evidence="6" id="KW-0804">Transcription</keyword>
<feature type="region of interest" description="Disordered" evidence="7">
    <location>
        <begin position="87"/>
        <end position="169"/>
    </location>
</feature>
<feature type="region of interest" description="Disordered" evidence="7">
    <location>
        <begin position="33"/>
        <end position="65"/>
    </location>
</feature>
<evidence type="ECO:0000256" key="4">
    <source>
        <dbReference type="ARBA" id="ARBA00022695"/>
    </source>
</evidence>
<keyword evidence="3" id="KW-0808">Transferase</keyword>
<evidence type="ECO:0000259" key="9">
    <source>
        <dbReference type="Pfam" id="PF23639"/>
    </source>
</evidence>
<feature type="domain" description="Toprim" evidence="8">
    <location>
        <begin position="451"/>
        <end position="542"/>
    </location>
</feature>
<dbReference type="SUPFAM" id="SSF57783">
    <property type="entry name" value="Zinc beta-ribbon"/>
    <property type="match status" value="1"/>
</dbReference>
<evidence type="ECO:0000313" key="10">
    <source>
        <dbReference type="EMBL" id="RXT29350.1"/>
    </source>
</evidence>
<dbReference type="GO" id="GO:1990077">
    <property type="term" value="C:primosome complex"/>
    <property type="evidence" value="ECO:0007669"/>
    <property type="project" value="UniProtKB-KW"/>
</dbReference>
<comment type="caution">
    <text evidence="10">The sequence shown here is derived from an EMBL/GenBank/DDBJ whole genome shotgun (WGS) entry which is preliminary data.</text>
</comment>
<evidence type="ECO:0000256" key="1">
    <source>
        <dbReference type="ARBA" id="ARBA00022478"/>
    </source>
</evidence>
<dbReference type="GO" id="GO:0003677">
    <property type="term" value="F:DNA binding"/>
    <property type="evidence" value="ECO:0007669"/>
    <property type="project" value="InterPro"/>
</dbReference>
<feature type="compositionally biased region" description="Low complexity" evidence="7">
    <location>
        <begin position="39"/>
        <end position="55"/>
    </location>
</feature>
<evidence type="ECO:0000313" key="11">
    <source>
        <dbReference type="Proteomes" id="UP000290767"/>
    </source>
</evidence>
<proteinExistence type="predicted"/>
<sequence length="543" mass="60659">MAHARRCRTRPIDHSIRLFRRLDRARRRSFECLPLQDPQGSQAADAHGADQGAAGDRADPPRRNQCQRSAVIGQLPACRRLCRDGARDAARGDPRGRSGAPGDRRSRMDAAGARQALGRLHRKPVFERAAGRARPGGANEQGRRLDRHERRRRRARRSHSRKAAGSRRGGLFFMMRQDDTGLIKQGLKDKIEDLCRRLLPDGVRRGRFWVANNPVTMDAPKSPEFKVALDRDHGAWIDWRSGEKGDVFGLVEYCMRCDFKEAIAWSRDFLGMRQMSREQLHDMQRRTVTAKKESDDKAEEVRLKRLQKAERMFMAGMLDGAGSAAEAYARAYFAARKIPLERIPNRDLATFRFSAETEFWPRAKWDNSGGRHIKAQAGPGFPCIHSAMRAPTGQLVAVHLTFLSPLGPKKLPVSKDENAKLMFGEAKGAVIRISHGPEGEPPETAVRPHPVIIGEGIETTTSVAIEAPEARAWAAGSLSNMANAPLWLPCISSAIVLKDHFKSKTTEKQFDQVLEHLARHGKPVGVIESIAGNDFNDLAQEEE</sequence>
<evidence type="ECO:0000259" key="8">
    <source>
        <dbReference type="Pfam" id="PF13362"/>
    </source>
</evidence>
<keyword evidence="4" id="KW-0548">Nucleotidyltransferase</keyword>
<evidence type="ECO:0000256" key="5">
    <source>
        <dbReference type="ARBA" id="ARBA00022705"/>
    </source>
</evidence>
<accession>A0A4V1P306</accession>
<dbReference type="Gene3D" id="3.90.580.10">
    <property type="entry name" value="Zinc finger, CHC2-type domain"/>
    <property type="match status" value="1"/>
</dbReference>
<dbReference type="GO" id="GO:0000428">
    <property type="term" value="C:DNA-directed RNA polymerase complex"/>
    <property type="evidence" value="ECO:0007669"/>
    <property type="project" value="UniProtKB-KW"/>
</dbReference>
<keyword evidence="5" id="KW-0235">DNA replication</keyword>
<evidence type="ECO:0000256" key="2">
    <source>
        <dbReference type="ARBA" id="ARBA00022515"/>
    </source>
</evidence>
<organism evidence="10 11">
    <name type="scientific">Rhizobium leguminosarum</name>
    <dbReference type="NCBI Taxonomy" id="384"/>
    <lineage>
        <taxon>Bacteria</taxon>
        <taxon>Pseudomonadati</taxon>
        <taxon>Pseudomonadota</taxon>
        <taxon>Alphaproteobacteria</taxon>
        <taxon>Hyphomicrobiales</taxon>
        <taxon>Rhizobiaceae</taxon>
        <taxon>Rhizobium/Agrobacterium group</taxon>
        <taxon>Rhizobium</taxon>
    </lineage>
</organism>
<gene>
    <name evidence="10" type="ORF">B5P46_11755</name>
</gene>
<dbReference type="Pfam" id="PF23639">
    <property type="entry name" value="DUF7146"/>
    <property type="match status" value="1"/>
</dbReference>
<keyword evidence="2" id="KW-0639">Primosome</keyword>
<evidence type="ECO:0000256" key="6">
    <source>
        <dbReference type="ARBA" id="ARBA00023163"/>
    </source>
</evidence>
<feature type="compositionally biased region" description="Basic residues" evidence="7">
    <location>
        <begin position="149"/>
        <end position="165"/>
    </location>
</feature>
<dbReference type="Proteomes" id="UP000290767">
    <property type="component" value="Unassembled WGS sequence"/>
</dbReference>
<name>A0A4V1P306_RHILE</name>
<keyword evidence="1" id="KW-0240">DNA-directed RNA polymerase</keyword>
<dbReference type="InterPro" id="IPR036977">
    <property type="entry name" value="DNA_primase_Znf_CHC2"/>
</dbReference>